<dbReference type="Pfam" id="PF21269">
    <property type="entry name" value="TreT_GT1"/>
    <property type="match status" value="1"/>
</dbReference>
<evidence type="ECO:0000313" key="9">
    <source>
        <dbReference type="EMBL" id="QBD77695.1"/>
    </source>
</evidence>
<dbReference type="Pfam" id="PF00534">
    <property type="entry name" value="Glycos_transf_1"/>
    <property type="match status" value="1"/>
</dbReference>
<keyword evidence="3" id="KW-0313">Glucose metabolism</keyword>
<keyword evidence="5 9" id="KW-0808">Transferase</keyword>
<feature type="domain" description="Glycosyl transferase family 1" evidence="7">
    <location>
        <begin position="396"/>
        <end position="573"/>
    </location>
</feature>
<dbReference type="EMBL" id="CP035758">
    <property type="protein sequence ID" value="QBD77695.1"/>
    <property type="molecule type" value="Genomic_DNA"/>
</dbReference>
<evidence type="ECO:0000259" key="8">
    <source>
        <dbReference type="Pfam" id="PF21269"/>
    </source>
</evidence>
<dbReference type="SUPFAM" id="SSF53756">
    <property type="entry name" value="UDP-Glycosyltransferase/glycogen phosphorylase"/>
    <property type="match status" value="1"/>
</dbReference>
<dbReference type="PANTHER" id="PTHR47779:SF1">
    <property type="entry name" value="SYNTHASE (CCG-9), PUTATIVE (AFU_ORTHOLOGUE AFUA_3G12100)-RELATED"/>
    <property type="match status" value="1"/>
</dbReference>
<organism evidence="9 10">
    <name type="scientific">Ktedonosporobacter rubrisoli</name>
    <dbReference type="NCBI Taxonomy" id="2509675"/>
    <lineage>
        <taxon>Bacteria</taxon>
        <taxon>Bacillati</taxon>
        <taxon>Chloroflexota</taxon>
        <taxon>Ktedonobacteria</taxon>
        <taxon>Ktedonobacterales</taxon>
        <taxon>Ktedonosporobacteraceae</taxon>
        <taxon>Ktedonosporobacter</taxon>
    </lineage>
</organism>
<sequence>MIQQPFSINTSTNKLHISDVHVLPASSLPSAAYAGIQIKDNHLHIAMLSHDAISEYVLEIATHDPAMMVLDWLKQKSQSQHLQFVAVALPKNVQLEGLVSQLWLQEDVVPYIPAKGDTGLAPSAVDLVQAVAAHFDENNIVYPHLDEKHEVQVAELVALQDYQKTAPEQDFSLLTGIAEKLRGKKLVFINATPRGGGVALMRHALIRLLRLLQVDAHWYVLLPKKEAFDITKTKFHNVLQAVAHPETVLSTEDKALYEAWIRENATAMEPVFKQADVVVIDDPQPAGLIPFIKQINPRAKIIYRSHIQIVGKLASQPGTAQYTTWQFLWEKIRAADYFVSHPMTMFIPEDVPAEKIFFMPATTDPLDGLNKELTAGQMAIYMQHFQALLRAEGQMPLDETRPYIIQIARFDPSKGIPDVLEAYRTLRERLLQQQKTIPQLIITGNSSIDDPDGAPVYAAVREMLRAEPFAQFAEDVKVVRLPHCDQILNTLLRNSKIALQLSIKEGFEVKVTEALMKGKPVIAYKVGGIPLQIEDGVTGYLVEVGNTAQVAEHLYELLTDEQQYQQMSAAAAERANKDYLTVANAICWLYLAHQLLTDEPLDGQYQWVKALASTLLQTELLAHAQKKRIIAA</sequence>
<evidence type="ECO:0000256" key="3">
    <source>
        <dbReference type="ARBA" id="ARBA00022526"/>
    </source>
</evidence>
<evidence type="ECO:0000256" key="2">
    <source>
        <dbReference type="ARBA" id="ARBA00011738"/>
    </source>
</evidence>
<reference evidence="9 10" key="1">
    <citation type="submission" date="2019-01" db="EMBL/GenBank/DDBJ databases">
        <title>Ktedonosporobacter rubrisoli SCAWS-G2.</title>
        <authorList>
            <person name="Huang Y."/>
            <person name="Yan B."/>
        </authorList>
    </citation>
    <scope>NUCLEOTIDE SEQUENCE [LARGE SCALE GENOMIC DNA]</scope>
    <source>
        <strain evidence="9 10">SCAWS-G2</strain>
    </source>
</reference>
<evidence type="ECO:0000256" key="5">
    <source>
        <dbReference type="ARBA" id="ARBA00022679"/>
    </source>
</evidence>
<evidence type="ECO:0000259" key="7">
    <source>
        <dbReference type="Pfam" id="PF00534"/>
    </source>
</evidence>
<dbReference type="GO" id="GO:0016757">
    <property type="term" value="F:glycosyltransferase activity"/>
    <property type="evidence" value="ECO:0007669"/>
    <property type="project" value="UniProtKB-KW"/>
</dbReference>
<dbReference type="OrthoDB" id="9813638at2"/>
<dbReference type="InterPro" id="IPR001296">
    <property type="entry name" value="Glyco_trans_1"/>
</dbReference>
<dbReference type="GO" id="GO:0006006">
    <property type="term" value="P:glucose metabolic process"/>
    <property type="evidence" value="ECO:0007669"/>
    <property type="project" value="UniProtKB-KW"/>
</dbReference>
<accession>A0A4P6JQS6</accession>
<dbReference type="KEGG" id="kbs:EPA93_17535"/>
<keyword evidence="6" id="KW-0119">Carbohydrate metabolism</keyword>
<feature type="domain" description="Trehalose synthase N-terminal" evidence="8">
    <location>
        <begin position="189"/>
        <end position="342"/>
    </location>
</feature>
<dbReference type="Gene3D" id="3.40.50.2000">
    <property type="entry name" value="Glycogen Phosphorylase B"/>
    <property type="match status" value="2"/>
</dbReference>
<keyword evidence="10" id="KW-1185">Reference proteome</keyword>
<evidence type="ECO:0000256" key="6">
    <source>
        <dbReference type="ARBA" id="ARBA00023277"/>
    </source>
</evidence>
<evidence type="ECO:0000256" key="4">
    <source>
        <dbReference type="ARBA" id="ARBA00022676"/>
    </source>
</evidence>
<evidence type="ECO:0000313" key="10">
    <source>
        <dbReference type="Proteomes" id="UP000290365"/>
    </source>
</evidence>
<dbReference type="AlphaFoldDB" id="A0A4P6JQS6"/>
<gene>
    <name evidence="9" type="ORF">EPA93_17535</name>
</gene>
<name>A0A4P6JQS6_KTERU</name>
<comment type="subunit">
    <text evidence="2">Homodimer.</text>
</comment>
<dbReference type="Proteomes" id="UP000290365">
    <property type="component" value="Chromosome"/>
</dbReference>
<evidence type="ECO:0000256" key="1">
    <source>
        <dbReference type="ARBA" id="ARBA00009481"/>
    </source>
</evidence>
<dbReference type="RefSeq" id="WP_129888749.1">
    <property type="nucleotide sequence ID" value="NZ_CP035758.1"/>
</dbReference>
<comment type="similarity">
    <text evidence="1">Belongs to the glycosyltransferase group 1 family. Glycosyltransferase 4 subfamily.</text>
</comment>
<dbReference type="InterPro" id="IPR052078">
    <property type="entry name" value="Trehalose_Metab_GTase"/>
</dbReference>
<keyword evidence="4" id="KW-0328">Glycosyltransferase</keyword>
<dbReference type="InterPro" id="IPR049438">
    <property type="entry name" value="TreT_GT1"/>
</dbReference>
<proteinExistence type="inferred from homology"/>
<protein>
    <submittedName>
        <fullName evidence="9">Glycosyltransferase</fullName>
    </submittedName>
</protein>
<dbReference type="PANTHER" id="PTHR47779">
    <property type="entry name" value="SYNTHASE (CCG-9), PUTATIVE (AFU_ORTHOLOGUE AFUA_3G12100)-RELATED"/>
    <property type="match status" value="1"/>
</dbReference>